<dbReference type="HAMAP" id="MF_01147">
    <property type="entry name" value="Lgt"/>
    <property type="match status" value="1"/>
</dbReference>
<evidence type="ECO:0000256" key="5">
    <source>
        <dbReference type="ARBA" id="ARBA00023136"/>
    </source>
</evidence>
<dbReference type="InterPro" id="IPR001640">
    <property type="entry name" value="Lgt"/>
</dbReference>
<dbReference type="NCBIfam" id="TIGR00544">
    <property type="entry name" value="lgt"/>
    <property type="match status" value="1"/>
</dbReference>
<feature type="transmembrane region" description="Helical" evidence="6">
    <location>
        <begin position="56"/>
        <end position="76"/>
    </location>
</feature>
<dbReference type="PROSITE" id="PS01311">
    <property type="entry name" value="LGT"/>
    <property type="match status" value="1"/>
</dbReference>
<dbReference type="GO" id="GO:0008961">
    <property type="term" value="F:phosphatidylglycerol-prolipoprotein diacylglyceryl transferase activity"/>
    <property type="evidence" value="ECO:0007669"/>
    <property type="project" value="InterPro"/>
</dbReference>
<dbReference type="PANTHER" id="PTHR30589:SF0">
    <property type="entry name" value="PHOSPHATIDYLGLYCEROL--PROLIPOPROTEIN DIACYLGLYCERYL TRANSFERASE"/>
    <property type="match status" value="1"/>
</dbReference>
<feature type="transmembrane region" description="Helical" evidence="6">
    <location>
        <begin position="198"/>
        <end position="219"/>
    </location>
</feature>
<name>A0A3B0XSW2_9ZZZZ</name>
<evidence type="ECO:0000256" key="1">
    <source>
        <dbReference type="ARBA" id="ARBA00022475"/>
    </source>
</evidence>
<dbReference type="GO" id="GO:0042158">
    <property type="term" value="P:lipoprotein biosynthetic process"/>
    <property type="evidence" value="ECO:0007669"/>
    <property type="project" value="InterPro"/>
</dbReference>
<evidence type="ECO:0000256" key="4">
    <source>
        <dbReference type="ARBA" id="ARBA00022989"/>
    </source>
</evidence>
<dbReference type="PANTHER" id="PTHR30589">
    <property type="entry name" value="PROLIPOPROTEIN DIACYLGLYCERYL TRANSFERASE"/>
    <property type="match status" value="1"/>
</dbReference>
<feature type="transmembrane region" description="Helical" evidence="6">
    <location>
        <begin position="239"/>
        <end position="256"/>
    </location>
</feature>
<reference evidence="7" key="1">
    <citation type="submission" date="2018-06" db="EMBL/GenBank/DDBJ databases">
        <authorList>
            <person name="Zhirakovskaya E."/>
        </authorList>
    </citation>
    <scope>NUCLEOTIDE SEQUENCE</scope>
</reference>
<gene>
    <name evidence="7" type="ORF">MNBD_GAMMA10-3034</name>
</gene>
<feature type="transmembrane region" description="Helical" evidence="6">
    <location>
        <begin position="173"/>
        <end position="191"/>
    </location>
</feature>
<evidence type="ECO:0000256" key="2">
    <source>
        <dbReference type="ARBA" id="ARBA00022679"/>
    </source>
</evidence>
<accession>A0A3B0XSW2</accession>
<organism evidence="7">
    <name type="scientific">hydrothermal vent metagenome</name>
    <dbReference type="NCBI Taxonomy" id="652676"/>
    <lineage>
        <taxon>unclassified sequences</taxon>
        <taxon>metagenomes</taxon>
        <taxon>ecological metagenomes</taxon>
    </lineage>
</organism>
<sequence length="268" mass="30096">MIIYPQIDPVALDLGFAQIHWYGLMYLFAFLAAWALGNYRAKAPGSSWNKDQVSDVIFYGALGVVLGGRIGYIIFYNFDKFIENPAIIIRIWEGGMSFHGGMLGVFLGLYLFGRKTGRTFFQVSDFIAVMVPLGLGFGRIGNFINKELWGRPVDSAVPWAMDYGDHIARHPSSLYQALSEGLLLFIILFVYSRKPRPTMAVSGVFMTGYGSLRFITEFYRTPDAHLGFVMFDWMTKGQQLSVPMVLFGLTILILAYRKPTEKGSTSKA</sequence>
<protein>
    <submittedName>
        <fullName evidence="7">Prolipoprotein diacylglyceryl transferase</fullName>
    </submittedName>
</protein>
<dbReference type="GO" id="GO:0005886">
    <property type="term" value="C:plasma membrane"/>
    <property type="evidence" value="ECO:0007669"/>
    <property type="project" value="InterPro"/>
</dbReference>
<keyword evidence="7" id="KW-0449">Lipoprotein</keyword>
<feature type="transmembrane region" description="Helical" evidence="6">
    <location>
        <begin position="125"/>
        <end position="144"/>
    </location>
</feature>
<dbReference type="AlphaFoldDB" id="A0A3B0XSW2"/>
<evidence type="ECO:0000313" key="7">
    <source>
        <dbReference type="EMBL" id="VAW70641.1"/>
    </source>
</evidence>
<keyword evidence="2 7" id="KW-0808">Transferase</keyword>
<proteinExistence type="inferred from homology"/>
<feature type="transmembrane region" description="Helical" evidence="6">
    <location>
        <begin position="96"/>
        <end position="113"/>
    </location>
</feature>
<keyword evidence="5 6" id="KW-0472">Membrane</keyword>
<dbReference type="Pfam" id="PF01790">
    <property type="entry name" value="LGT"/>
    <property type="match status" value="1"/>
</dbReference>
<keyword evidence="3 6" id="KW-0812">Transmembrane</keyword>
<dbReference type="EMBL" id="UOFJ01000540">
    <property type="protein sequence ID" value="VAW70641.1"/>
    <property type="molecule type" value="Genomic_DNA"/>
</dbReference>
<keyword evidence="4 6" id="KW-1133">Transmembrane helix</keyword>
<feature type="transmembrane region" description="Helical" evidence="6">
    <location>
        <begin position="19"/>
        <end position="36"/>
    </location>
</feature>
<evidence type="ECO:0000256" key="3">
    <source>
        <dbReference type="ARBA" id="ARBA00022692"/>
    </source>
</evidence>
<evidence type="ECO:0000256" key="6">
    <source>
        <dbReference type="SAM" id="Phobius"/>
    </source>
</evidence>
<keyword evidence="1" id="KW-1003">Cell membrane</keyword>